<dbReference type="HOGENOM" id="CLU_044590_4_0_0"/>
<dbReference type="AlphaFoldDB" id="W0RRM4"/>
<keyword evidence="3" id="KW-0378">Hydrolase</keyword>
<protein>
    <submittedName>
        <fullName evidence="3">Amidohydrolase 2</fullName>
    </submittedName>
</protein>
<name>W0RRM4_9BACT</name>
<dbReference type="InterPro" id="IPR032466">
    <property type="entry name" value="Metal_Hydrolase"/>
</dbReference>
<accession>W0RRM4</accession>
<dbReference type="PANTHER" id="PTHR21240:SF19">
    <property type="entry name" value="CATALYTIC_ HYDROLASE"/>
    <property type="match status" value="1"/>
</dbReference>
<dbReference type="eggNOG" id="COG2159">
    <property type="taxonomic scope" value="Bacteria"/>
</dbReference>
<dbReference type="OrthoDB" id="9771932at2"/>
<sequence>MIDGIRVTDCHIHIHPWRELRDDVLEVLRRGQDFERLVEVMYDPRLLLEIMDAEGIDRVGLVNYPAPEVMGTDLRTILHAARYAESAPDRMMWYGGVHPRHTTDPAGDVDRLVEMGMRMLKVHPNHQALPANAYADGLDAQAEIYRRCEALGIPVLIHTGTSVFPRARCKYGNPLEIDDVAIDFPDLRIVLAHGGRPFWMREAFFVLRRHANVWFDLSGIPPKLLPEWFPKLAELEHKLLWGSDWPSPGVTGMRRNVDQFLALPYAASLKRAALETNPERLLPPLPLTGGLGSR</sequence>
<organism evidence="3 4">
    <name type="scientific">Gemmatirosa kalamazoonensis</name>
    <dbReference type="NCBI Taxonomy" id="861299"/>
    <lineage>
        <taxon>Bacteria</taxon>
        <taxon>Pseudomonadati</taxon>
        <taxon>Gemmatimonadota</taxon>
        <taxon>Gemmatimonadia</taxon>
        <taxon>Gemmatimonadales</taxon>
        <taxon>Gemmatimonadaceae</taxon>
        <taxon>Gemmatirosa</taxon>
    </lineage>
</organism>
<geneLocation type="plasmid" evidence="3 4">
    <name>2</name>
</geneLocation>
<reference evidence="3 4" key="1">
    <citation type="journal article" date="2014" name="Genome Announc.">
        <title>Genome Sequence and Methylome of Soil Bacterium Gemmatirosa kalamazoonensis KBS708T, a Member of the Rarely Cultivated Gemmatimonadetes Phylum.</title>
        <authorList>
            <person name="Debruyn J.M."/>
            <person name="Radosevich M."/>
            <person name="Wommack K.E."/>
            <person name="Polson S.W."/>
            <person name="Hauser L.J."/>
            <person name="Fawaz M.N."/>
            <person name="Korlach J."/>
            <person name="Tsai Y.C."/>
        </authorList>
    </citation>
    <scope>NUCLEOTIDE SEQUENCE [LARGE SCALE GENOMIC DNA]</scope>
    <source>
        <strain evidence="3 4">KBS708</strain>
        <plasmid evidence="4">Plasmid 2</plasmid>
    </source>
</reference>
<evidence type="ECO:0000313" key="3">
    <source>
        <dbReference type="EMBL" id="AHG93117.1"/>
    </source>
</evidence>
<dbReference type="RefSeq" id="WP_025414424.1">
    <property type="nucleotide sequence ID" value="NZ_CP007130.1"/>
</dbReference>
<dbReference type="Proteomes" id="UP000019151">
    <property type="component" value="Plasmid 2"/>
</dbReference>
<evidence type="ECO:0000256" key="1">
    <source>
        <dbReference type="ARBA" id="ARBA00023239"/>
    </source>
</evidence>
<dbReference type="KEGG" id="gba:J421_5582"/>
<gene>
    <name evidence="3" type="ORF">J421_5582</name>
</gene>
<evidence type="ECO:0000313" key="4">
    <source>
        <dbReference type="Proteomes" id="UP000019151"/>
    </source>
</evidence>
<keyword evidence="4" id="KW-1185">Reference proteome</keyword>
<dbReference type="GO" id="GO:0016787">
    <property type="term" value="F:hydrolase activity"/>
    <property type="evidence" value="ECO:0007669"/>
    <property type="project" value="UniProtKB-KW"/>
</dbReference>
<dbReference type="InterPro" id="IPR032465">
    <property type="entry name" value="ACMSD"/>
</dbReference>
<proteinExistence type="predicted"/>
<dbReference type="GO" id="GO:0016831">
    <property type="term" value="F:carboxy-lyase activity"/>
    <property type="evidence" value="ECO:0007669"/>
    <property type="project" value="InterPro"/>
</dbReference>
<evidence type="ECO:0000259" key="2">
    <source>
        <dbReference type="Pfam" id="PF04909"/>
    </source>
</evidence>
<dbReference type="SUPFAM" id="SSF51556">
    <property type="entry name" value="Metallo-dependent hydrolases"/>
    <property type="match status" value="1"/>
</dbReference>
<feature type="domain" description="Amidohydrolase-related" evidence="2">
    <location>
        <begin position="9"/>
        <end position="283"/>
    </location>
</feature>
<dbReference type="InterPro" id="IPR006680">
    <property type="entry name" value="Amidohydro-rel"/>
</dbReference>
<keyword evidence="1" id="KW-0456">Lyase</keyword>
<dbReference type="CDD" id="cd01292">
    <property type="entry name" value="metallo-dependent_hydrolases"/>
    <property type="match status" value="1"/>
</dbReference>
<keyword evidence="3" id="KW-0614">Plasmid</keyword>
<dbReference type="EMBL" id="CP007130">
    <property type="protein sequence ID" value="AHG93117.1"/>
    <property type="molecule type" value="Genomic_DNA"/>
</dbReference>
<dbReference type="PANTHER" id="PTHR21240">
    <property type="entry name" value="2-AMINO-3-CARBOXYLMUCONATE-6-SEMIALDEHYDE DECARBOXYLASE"/>
    <property type="match status" value="1"/>
</dbReference>
<dbReference type="Pfam" id="PF04909">
    <property type="entry name" value="Amidohydro_2"/>
    <property type="match status" value="1"/>
</dbReference>
<dbReference type="InParanoid" id="W0RRM4"/>
<dbReference type="Gene3D" id="3.20.20.140">
    <property type="entry name" value="Metal-dependent hydrolases"/>
    <property type="match status" value="1"/>
</dbReference>